<sequence length="235" mass="27071">MITFKEVEKGYLVKVPYEIKDDFKAIFKTAKWSAGDTAWFVGPRSLKKLERFQEETKDALAEIEAKQVLEEEAELTQKEIDGVLKSLECISNNFEDLKTSIAKKKELLETLNAKRAEIESVKENFEAAQKENENLNKQIEEKIKGIIDVNDLETAIRKMVWSVKQGKSRDNRSYFEEAQEVFKDASNKLEEINMKSKMIDDIASANFNRSSYGDRDYVGKYSVNLDTVIQSLEEN</sequence>
<dbReference type="EMBL" id="CP019876">
    <property type="protein sequence ID" value="AQU89238.1"/>
    <property type="molecule type" value="Genomic_DNA"/>
</dbReference>
<keyword evidence="1" id="KW-0175">Coiled coil</keyword>
<gene>
    <name evidence="2" type="ORF">B0W47_16800</name>
    <name evidence="3" type="ORF">CDI09_09145</name>
</gene>
<reference evidence="3 5" key="2">
    <citation type="submission" date="2017-06" db="EMBL/GenBank/DDBJ databases">
        <title>A draft genome sequence of Komagataeibacter nataicola LMG 1536.</title>
        <authorList>
            <person name="Skraban J."/>
            <person name="Cleenwerck I."/>
            <person name="Vandamme P."/>
            <person name="Trcek J."/>
        </authorList>
    </citation>
    <scope>NUCLEOTIDE SEQUENCE [LARGE SCALE GENOMIC DNA]</scope>
    <source>
        <strain evidence="3 5">LMG 1536</strain>
    </source>
</reference>
<geneLocation type="plasmid" evidence="4">
    <name>pkna01</name>
</geneLocation>
<evidence type="ECO:0000256" key="1">
    <source>
        <dbReference type="SAM" id="Coils"/>
    </source>
</evidence>
<dbReference type="Proteomes" id="UP000189683">
    <property type="component" value="Plasmid pKNA01"/>
</dbReference>
<evidence type="ECO:0000313" key="5">
    <source>
        <dbReference type="Proteomes" id="UP000247512"/>
    </source>
</evidence>
<feature type="coiled-coil region" evidence="1">
    <location>
        <begin position="46"/>
        <end position="145"/>
    </location>
</feature>
<proteinExistence type="predicted"/>
<organism evidence="2 4">
    <name type="scientific">Komagataeibacter nataicola</name>
    <dbReference type="NCBI Taxonomy" id="265960"/>
    <lineage>
        <taxon>Bacteria</taxon>
        <taxon>Pseudomonadati</taxon>
        <taxon>Pseudomonadota</taxon>
        <taxon>Alphaproteobacteria</taxon>
        <taxon>Acetobacterales</taxon>
        <taxon>Acetobacteraceae</taxon>
        <taxon>Komagataeibacter</taxon>
    </lineage>
</organism>
<evidence type="ECO:0000313" key="3">
    <source>
        <dbReference type="EMBL" id="PYD66303.1"/>
    </source>
</evidence>
<dbReference type="AlphaFoldDB" id="A0A9N7H3T6"/>
<dbReference type="KEGG" id="kna:B0W47_16800"/>
<dbReference type="EMBL" id="NIRT01000013">
    <property type="protein sequence ID" value="PYD66303.1"/>
    <property type="molecule type" value="Genomic_DNA"/>
</dbReference>
<evidence type="ECO:0000313" key="4">
    <source>
        <dbReference type="Proteomes" id="UP000189683"/>
    </source>
</evidence>
<accession>A0A9N7H3T6</accession>
<evidence type="ECO:0000313" key="2">
    <source>
        <dbReference type="EMBL" id="AQU89238.1"/>
    </source>
</evidence>
<reference evidence="2 4" key="1">
    <citation type="submission" date="2017-02" db="EMBL/GenBank/DDBJ databases">
        <title>zhang.</title>
        <authorList>
            <person name="Zhang H."/>
        </authorList>
    </citation>
    <scope>NUCLEOTIDE SEQUENCE [LARGE SCALE GENOMIC DNA]</scope>
    <source>
        <strain evidence="2 4">RZS01</strain>
        <plasmid evidence="4">pkna01</plasmid>
        <plasmid evidence="2">pKNA01</plasmid>
    </source>
</reference>
<keyword evidence="2" id="KW-0614">Plasmid</keyword>
<protein>
    <submittedName>
        <fullName evidence="2">Uncharacterized protein</fullName>
    </submittedName>
</protein>
<name>A0A9N7H3T6_9PROT</name>
<keyword evidence="5" id="KW-1185">Reference proteome</keyword>
<geneLocation type="plasmid" evidence="2">
    <name>pKNA01</name>
</geneLocation>
<dbReference type="Proteomes" id="UP000247512">
    <property type="component" value="Unassembled WGS sequence"/>
</dbReference>